<dbReference type="STRING" id="337451.A0A3S3NEL0"/>
<dbReference type="Proteomes" id="UP000283530">
    <property type="component" value="Unassembled WGS sequence"/>
</dbReference>
<comment type="caution">
    <text evidence="1">The sequence shown here is derived from an EMBL/GenBank/DDBJ whole genome shotgun (WGS) entry which is preliminary data.</text>
</comment>
<dbReference type="OrthoDB" id="1681765at2759"/>
<accession>A0A3S3NEL0</accession>
<gene>
    <name evidence="1" type="ORF">CKAN_01495200</name>
</gene>
<dbReference type="PANTHER" id="PTHR22930">
    <property type="match status" value="1"/>
</dbReference>
<organism evidence="1 2">
    <name type="scientific">Cinnamomum micranthum f. kanehirae</name>
    <dbReference type="NCBI Taxonomy" id="337451"/>
    <lineage>
        <taxon>Eukaryota</taxon>
        <taxon>Viridiplantae</taxon>
        <taxon>Streptophyta</taxon>
        <taxon>Embryophyta</taxon>
        <taxon>Tracheophyta</taxon>
        <taxon>Spermatophyta</taxon>
        <taxon>Magnoliopsida</taxon>
        <taxon>Magnoliidae</taxon>
        <taxon>Laurales</taxon>
        <taxon>Lauraceae</taxon>
        <taxon>Cinnamomum</taxon>
    </lineage>
</organism>
<proteinExistence type="predicted"/>
<dbReference type="PANTHER" id="PTHR22930:SF259">
    <property type="entry name" value="OS08G0106900 PROTEIN"/>
    <property type="match status" value="1"/>
</dbReference>
<evidence type="ECO:0000313" key="2">
    <source>
        <dbReference type="Proteomes" id="UP000283530"/>
    </source>
</evidence>
<keyword evidence="2" id="KW-1185">Reference proteome</keyword>
<evidence type="ECO:0000313" key="1">
    <source>
        <dbReference type="EMBL" id="RWR86070.1"/>
    </source>
</evidence>
<dbReference type="EMBL" id="QPKB01000005">
    <property type="protein sequence ID" value="RWR86070.1"/>
    <property type="molecule type" value="Genomic_DNA"/>
</dbReference>
<dbReference type="AlphaFoldDB" id="A0A3S3NEL0"/>
<dbReference type="InterPro" id="IPR045249">
    <property type="entry name" value="HARBI1-like"/>
</dbReference>
<sequence length="80" mass="9037">MACGFDMKFHYVLAGWEGSATDATVLWSTLNRGDRLKVPDGKFYLLDAGYSNQPGFLTPYRGVRYHLKEFNISCPPMNAE</sequence>
<reference evidence="1 2" key="1">
    <citation type="journal article" date="2019" name="Nat. Plants">
        <title>Stout camphor tree genome fills gaps in understanding of flowering plant genome evolution.</title>
        <authorList>
            <person name="Chaw S.M."/>
            <person name="Liu Y.C."/>
            <person name="Wu Y.W."/>
            <person name="Wang H.Y."/>
            <person name="Lin C.I."/>
            <person name="Wu C.S."/>
            <person name="Ke H.M."/>
            <person name="Chang L.Y."/>
            <person name="Hsu C.Y."/>
            <person name="Yang H.T."/>
            <person name="Sudianto E."/>
            <person name="Hsu M.H."/>
            <person name="Wu K.P."/>
            <person name="Wang L.N."/>
            <person name="Leebens-Mack J.H."/>
            <person name="Tsai I.J."/>
        </authorList>
    </citation>
    <scope>NUCLEOTIDE SEQUENCE [LARGE SCALE GENOMIC DNA]</scope>
    <source>
        <strain evidence="2">cv. Chaw 1501</strain>
        <tissue evidence="1">Young leaves</tissue>
    </source>
</reference>
<protein>
    <submittedName>
        <fullName evidence="1">Putative nuclease HARBI1 isoform X1</fullName>
    </submittedName>
</protein>
<name>A0A3S3NEL0_9MAGN</name>